<reference evidence="10" key="1">
    <citation type="submission" date="2025-08" db="UniProtKB">
        <authorList>
            <consortium name="RefSeq"/>
        </authorList>
    </citation>
    <scope>IDENTIFICATION</scope>
    <source>
        <tissue evidence="10">Tentacle</tissue>
    </source>
</reference>
<dbReference type="RefSeq" id="XP_031559406.1">
    <property type="nucleotide sequence ID" value="XM_031703546.1"/>
</dbReference>
<feature type="region of interest" description="Disordered" evidence="7">
    <location>
        <begin position="1"/>
        <end position="23"/>
    </location>
</feature>
<comment type="subcellular location">
    <subcellularLocation>
        <location evidence="1 5 6">Nucleus</location>
    </subcellularLocation>
</comment>
<evidence type="ECO:0000256" key="7">
    <source>
        <dbReference type="SAM" id="MobiDB-lite"/>
    </source>
</evidence>
<dbReference type="Proteomes" id="UP000515163">
    <property type="component" value="Unplaced"/>
</dbReference>
<dbReference type="InterPro" id="IPR020479">
    <property type="entry name" value="HD_metazoa"/>
</dbReference>
<dbReference type="PROSITE" id="PS50071">
    <property type="entry name" value="HOMEOBOX_2"/>
    <property type="match status" value="1"/>
</dbReference>
<keyword evidence="3 5" id="KW-0371">Homeobox</keyword>
<dbReference type="PANTHER" id="PTHR24333:SF5">
    <property type="entry name" value="VENT HOMEOBOX"/>
    <property type="match status" value="1"/>
</dbReference>
<evidence type="ECO:0000256" key="1">
    <source>
        <dbReference type="ARBA" id="ARBA00004123"/>
    </source>
</evidence>
<dbReference type="InterPro" id="IPR009057">
    <property type="entry name" value="Homeodomain-like_sf"/>
</dbReference>
<evidence type="ECO:0000313" key="9">
    <source>
        <dbReference type="Proteomes" id="UP000515163"/>
    </source>
</evidence>
<sequence>MSVIVKHGSAFTPVEPGPKSTSFSHPFSIKNLLNLDESSNDNLSRELPSIRTPDQPSDRSSVIIPPPLSQNLPGSTRMCYEDPGAQIPPWIYATRYCRQGIPSGTFINVRRPRKPLKKHKQRPLFSQKQIQRLEEEFSNEKYISKSRRSTLAAEINLTDAQVRTWFQNRRTRWRKEVHGEDEICLSDIRNPWQVPKCNDDINTSYARNCLIVRGYCCS</sequence>
<dbReference type="InterPro" id="IPR050848">
    <property type="entry name" value="Homeobox_TF"/>
</dbReference>
<keyword evidence="2 5" id="KW-0238">DNA-binding</keyword>
<dbReference type="SUPFAM" id="SSF46689">
    <property type="entry name" value="Homeodomain-like"/>
    <property type="match status" value="1"/>
</dbReference>
<dbReference type="PANTHER" id="PTHR24333">
    <property type="entry name" value="HOMEO BOX HB9 LIKE A-RELATED"/>
    <property type="match status" value="1"/>
</dbReference>
<evidence type="ECO:0000256" key="6">
    <source>
        <dbReference type="RuleBase" id="RU000682"/>
    </source>
</evidence>
<keyword evidence="4 5" id="KW-0539">Nucleus</keyword>
<evidence type="ECO:0000256" key="4">
    <source>
        <dbReference type="ARBA" id="ARBA00023242"/>
    </source>
</evidence>
<dbReference type="PROSITE" id="PS00027">
    <property type="entry name" value="HOMEOBOX_1"/>
    <property type="match status" value="1"/>
</dbReference>
<feature type="DNA-binding region" description="Homeobox" evidence="5">
    <location>
        <begin position="118"/>
        <end position="177"/>
    </location>
</feature>
<feature type="region of interest" description="Disordered" evidence="7">
    <location>
        <begin position="40"/>
        <end position="68"/>
    </location>
</feature>
<dbReference type="Gene3D" id="1.10.10.60">
    <property type="entry name" value="Homeodomain-like"/>
    <property type="match status" value="1"/>
</dbReference>
<evidence type="ECO:0000256" key="2">
    <source>
        <dbReference type="ARBA" id="ARBA00023125"/>
    </source>
</evidence>
<dbReference type="AlphaFoldDB" id="A0A6P8HVK8"/>
<evidence type="ECO:0000256" key="5">
    <source>
        <dbReference type="PROSITE-ProRule" id="PRU00108"/>
    </source>
</evidence>
<gene>
    <name evidence="10" type="primary">LOC116295654</name>
</gene>
<protein>
    <submittedName>
        <fullName evidence="10">Homeobox protein engrailed-1-B-like isoform X2</fullName>
    </submittedName>
</protein>
<organism evidence="9 10">
    <name type="scientific">Actinia tenebrosa</name>
    <name type="common">Australian red waratah sea anemone</name>
    <dbReference type="NCBI Taxonomy" id="6105"/>
    <lineage>
        <taxon>Eukaryota</taxon>
        <taxon>Metazoa</taxon>
        <taxon>Cnidaria</taxon>
        <taxon>Anthozoa</taxon>
        <taxon>Hexacorallia</taxon>
        <taxon>Actiniaria</taxon>
        <taxon>Actiniidae</taxon>
        <taxon>Actinia</taxon>
    </lineage>
</organism>
<name>A0A6P8HVK8_ACTTE</name>
<dbReference type="InterPro" id="IPR001356">
    <property type="entry name" value="HD"/>
</dbReference>
<evidence type="ECO:0000259" key="8">
    <source>
        <dbReference type="PROSITE" id="PS50071"/>
    </source>
</evidence>
<dbReference type="GeneID" id="116295654"/>
<accession>A0A6P8HVK8</accession>
<dbReference type="PRINTS" id="PR00024">
    <property type="entry name" value="HOMEOBOX"/>
</dbReference>
<dbReference type="Pfam" id="PF00046">
    <property type="entry name" value="Homeodomain"/>
    <property type="match status" value="1"/>
</dbReference>
<dbReference type="GO" id="GO:0003677">
    <property type="term" value="F:DNA binding"/>
    <property type="evidence" value="ECO:0007669"/>
    <property type="project" value="UniProtKB-UniRule"/>
</dbReference>
<dbReference type="InterPro" id="IPR017970">
    <property type="entry name" value="Homeobox_CS"/>
</dbReference>
<dbReference type="CDD" id="cd00086">
    <property type="entry name" value="homeodomain"/>
    <property type="match status" value="1"/>
</dbReference>
<keyword evidence="9" id="KW-1185">Reference proteome</keyword>
<dbReference type="GO" id="GO:0000981">
    <property type="term" value="F:DNA-binding transcription factor activity, RNA polymerase II-specific"/>
    <property type="evidence" value="ECO:0007669"/>
    <property type="project" value="InterPro"/>
</dbReference>
<proteinExistence type="predicted"/>
<evidence type="ECO:0000256" key="3">
    <source>
        <dbReference type="ARBA" id="ARBA00023155"/>
    </source>
</evidence>
<evidence type="ECO:0000313" key="10">
    <source>
        <dbReference type="RefSeq" id="XP_031559406.1"/>
    </source>
</evidence>
<dbReference type="OrthoDB" id="5954506at2759"/>
<dbReference type="SMART" id="SM00389">
    <property type="entry name" value="HOX"/>
    <property type="match status" value="1"/>
</dbReference>
<feature type="domain" description="Homeobox" evidence="8">
    <location>
        <begin position="116"/>
        <end position="176"/>
    </location>
</feature>
<dbReference type="GO" id="GO:0005634">
    <property type="term" value="C:nucleus"/>
    <property type="evidence" value="ECO:0007669"/>
    <property type="project" value="UniProtKB-SubCell"/>
</dbReference>